<organism evidence="2 3">
    <name type="scientific">Potamilus streckersoni</name>
    <dbReference type="NCBI Taxonomy" id="2493646"/>
    <lineage>
        <taxon>Eukaryota</taxon>
        <taxon>Metazoa</taxon>
        <taxon>Spiralia</taxon>
        <taxon>Lophotrochozoa</taxon>
        <taxon>Mollusca</taxon>
        <taxon>Bivalvia</taxon>
        <taxon>Autobranchia</taxon>
        <taxon>Heteroconchia</taxon>
        <taxon>Palaeoheterodonta</taxon>
        <taxon>Unionida</taxon>
        <taxon>Unionoidea</taxon>
        <taxon>Unionidae</taxon>
        <taxon>Ambleminae</taxon>
        <taxon>Lampsilini</taxon>
        <taxon>Potamilus</taxon>
    </lineage>
</organism>
<dbReference type="EMBL" id="JAEAOA010001418">
    <property type="protein sequence ID" value="KAK3587108.1"/>
    <property type="molecule type" value="Genomic_DNA"/>
</dbReference>
<accession>A0AAE0S8S5</accession>
<feature type="region of interest" description="Disordered" evidence="1">
    <location>
        <begin position="56"/>
        <end position="77"/>
    </location>
</feature>
<comment type="caution">
    <text evidence="2">The sequence shown here is derived from an EMBL/GenBank/DDBJ whole genome shotgun (WGS) entry which is preliminary data.</text>
</comment>
<evidence type="ECO:0000313" key="2">
    <source>
        <dbReference type="EMBL" id="KAK3587108.1"/>
    </source>
</evidence>
<dbReference type="AlphaFoldDB" id="A0AAE0S8S5"/>
<proteinExistence type="predicted"/>
<evidence type="ECO:0000256" key="1">
    <source>
        <dbReference type="SAM" id="MobiDB-lite"/>
    </source>
</evidence>
<reference evidence="2" key="2">
    <citation type="journal article" date="2021" name="Genome Biol. Evol.">
        <title>Developing a high-quality reference genome for a parasitic bivalve with doubly uniparental inheritance (Bivalvia: Unionida).</title>
        <authorList>
            <person name="Smith C.H."/>
        </authorList>
    </citation>
    <scope>NUCLEOTIDE SEQUENCE</scope>
    <source>
        <strain evidence="2">CHS0354</strain>
        <tissue evidence="2">Mantle</tissue>
    </source>
</reference>
<name>A0AAE0S8S5_9BIVA</name>
<evidence type="ECO:0000313" key="3">
    <source>
        <dbReference type="Proteomes" id="UP001195483"/>
    </source>
</evidence>
<sequence>MNVSVSGLIELLQEGLIRPLNIREWIYRHGGFEPSRHVGLRLSPCTIATFSRPKRAVGRSVRPNPTEDTHCDRPSKNSQHLCEHRLDEIDFTAKIYDVGIHNLNLDIVAHFFCWGNGSYQLGVSAKARPHKGTCFN</sequence>
<dbReference type="Proteomes" id="UP001195483">
    <property type="component" value="Unassembled WGS sequence"/>
</dbReference>
<protein>
    <submittedName>
        <fullName evidence="2">Uncharacterized protein</fullName>
    </submittedName>
</protein>
<feature type="compositionally biased region" description="Basic and acidic residues" evidence="1">
    <location>
        <begin position="65"/>
        <end position="77"/>
    </location>
</feature>
<gene>
    <name evidence="2" type="ORF">CHS0354_023561</name>
</gene>
<reference evidence="2" key="3">
    <citation type="submission" date="2023-05" db="EMBL/GenBank/DDBJ databases">
        <authorList>
            <person name="Smith C.H."/>
        </authorList>
    </citation>
    <scope>NUCLEOTIDE SEQUENCE</scope>
    <source>
        <strain evidence="2">CHS0354</strain>
        <tissue evidence="2">Mantle</tissue>
    </source>
</reference>
<reference evidence="2" key="1">
    <citation type="journal article" date="2021" name="Genome Biol. Evol.">
        <title>A High-Quality Reference Genome for a Parasitic Bivalve with Doubly Uniparental Inheritance (Bivalvia: Unionida).</title>
        <authorList>
            <person name="Smith C.H."/>
        </authorList>
    </citation>
    <scope>NUCLEOTIDE SEQUENCE</scope>
    <source>
        <strain evidence="2">CHS0354</strain>
    </source>
</reference>
<keyword evidence="3" id="KW-1185">Reference proteome</keyword>